<keyword evidence="3" id="KW-1185">Reference proteome</keyword>
<evidence type="ECO:0000313" key="2">
    <source>
        <dbReference type="EMBL" id="KAF2254117.1"/>
    </source>
</evidence>
<gene>
    <name evidence="2" type="ORF">BU26DRAFT_589320</name>
</gene>
<accession>A0A6A6IVK9</accession>
<dbReference type="AlphaFoldDB" id="A0A6A6IVK9"/>
<dbReference type="RefSeq" id="XP_033689121.1">
    <property type="nucleotide sequence ID" value="XM_033834728.1"/>
</dbReference>
<dbReference type="GeneID" id="54588058"/>
<dbReference type="Proteomes" id="UP000800094">
    <property type="component" value="Unassembled WGS sequence"/>
</dbReference>
<name>A0A6A6IVK9_9PLEO</name>
<feature type="region of interest" description="Disordered" evidence="1">
    <location>
        <begin position="1"/>
        <end position="50"/>
    </location>
</feature>
<sequence>MPRVKRQHSQSVADETPAKKSRTQLHPASCTPPKAFKPADPPDTKIDYSKAPKGLPVASFSYPIYKGVTYNPVIPLAIIRVAEKNLPSINFISALNHLPNLAPTDPYPELPTDDVDFLEDDTHHTRQLMDQPIRILFLPHYYNDGRHAIGFYTRKVPSRRLGSVLFTPCTDECLLEYRLLQRVSEGEEWEDCDFCVSGGSWVHNDVVEEYAEWKKLFMVVAKEWDIVFRLTTREIDEDHPKAIWRAAVRNTD</sequence>
<feature type="compositionally biased region" description="Basic and acidic residues" evidence="1">
    <location>
        <begin position="40"/>
        <end position="50"/>
    </location>
</feature>
<evidence type="ECO:0000256" key="1">
    <source>
        <dbReference type="SAM" id="MobiDB-lite"/>
    </source>
</evidence>
<dbReference type="EMBL" id="ML987191">
    <property type="protein sequence ID" value="KAF2254117.1"/>
    <property type="molecule type" value="Genomic_DNA"/>
</dbReference>
<evidence type="ECO:0000313" key="3">
    <source>
        <dbReference type="Proteomes" id="UP000800094"/>
    </source>
</evidence>
<protein>
    <submittedName>
        <fullName evidence="2">Uncharacterized protein</fullName>
    </submittedName>
</protein>
<reference evidence="2" key="1">
    <citation type="journal article" date="2020" name="Stud. Mycol.">
        <title>101 Dothideomycetes genomes: a test case for predicting lifestyles and emergence of pathogens.</title>
        <authorList>
            <person name="Haridas S."/>
            <person name="Albert R."/>
            <person name="Binder M."/>
            <person name="Bloem J."/>
            <person name="Labutti K."/>
            <person name="Salamov A."/>
            <person name="Andreopoulos B."/>
            <person name="Baker S."/>
            <person name="Barry K."/>
            <person name="Bills G."/>
            <person name="Bluhm B."/>
            <person name="Cannon C."/>
            <person name="Castanera R."/>
            <person name="Culley D."/>
            <person name="Daum C."/>
            <person name="Ezra D."/>
            <person name="Gonzalez J."/>
            <person name="Henrissat B."/>
            <person name="Kuo A."/>
            <person name="Liang C."/>
            <person name="Lipzen A."/>
            <person name="Lutzoni F."/>
            <person name="Magnuson J."/>
            <person name="Mondo S."/>
            <person name="Nolan M."/>
            <person name="Ohm R."/>
            <person name="Pangilinan J."/>
            <person name="Park H.-J."/>
            <person name="Ramirez L."/>
            <person name="Alfaro M."/>
            <person name="Sun H."/>
            <person name="Tritt A."/>
            <person name="Yoshinaga Y."/>
            <person name="Zwiers L.-H."/>
            <person name="Turgeon B."/>
            <person name="Goodwin S."/>
            <person name="Spatafora J."/>
            <person name="Crous P."/>
            <person name="Grigoriev I."/>
        </authorList>
    </citation>
    <scope>NUCLEOTIDE SEQUENCE</scope>
    <source>
        <strain evidence="2">CBS 122368</strain>
    </source>
</reference>
<dbReference type="OrthoDB" id="3784214at2759"/>
<organism evidence="2 3">
    <name type="scientific">Trematosphaeria pertusa</name>
    <dbReference type="NCBI Taxonomy" id="390896"/>
    <lineage>
        <taxon>Eukaryota</taxon>
        <taxon>Fungi</taxon>
        <taxon>Dikarya</taxon>
        <taxon>Ascomycota</taxon>
        <taxon>Pezizomycotina</taxon>
        <taxon>Dothideomycetes</taxon>
        <taxon>Pleosporomycetidae</taxon>
        <taxon>Pleosporales</taxon>
        <taxon>Massarineae</taxon>
        <taxon>Trematosphaeriaceae</taxon>
        <taxon>Trematosphaeria</taxon>
    </lineage>
</organism>
<proteinExistence type="predicted"/>